<dbReference type="EMBL" id="VFSS01000015">
    <property type="protein sequence ID" value="TPE56563.1"/>
    <property type="molecule type" value="Genomic_DNA"/>
</dbReference>
<dbReference type="NCBIfam" id="TIGR01023">
    <property type="entry name" value="rpmG_bact"/>
    <property type="match status" value="1"/>
</dbReference>
<dbReference type="GO" id="GO:1990904">
    <property type="term" value="C:ribonucleoprotein complex"/>
    <property type="evidence" value="ECO:0007669"/>
    <property type="project" value="UniProtKB-KW"/>
</dbReference>
<dbReference type="InterPro" id="IPR038584">
    <property type="entry name" value="Ribosomal_bL33_sf"/>
</dbReference>
<evidence type="ECO:0000256" key="5">
    <source>
        <dbReference type="HAMAP-Rule" id="MF_00294"/>
    </source>
</evidence>
<dbReference type="GO" id="GO:0005737">
    <property type="term" value="C:cytoplasm"/>
    <property type="evidence" value="ECO:0007669"/>
    <property type="project" value="UniProtKB-ARBA"/>
</dbReference>
<dbReference type="GO" id="GO:0005840">
    <property type="term" value="C:ribosome"/>
    <property type="evidence" value="ECO:0007669"/>
    <property type="project" value="UniProtKB-KW"/>
</dbReference>
<dbReference type="Proteomes" id="UP000319776">
    <property type="component" value="Unassembled WGS sequence"/>
</dbReference>
<dbReference type="Gene3D" id="2.20.28.120">
    <property type="entry name" value="Ribosomal protein L33"/>
    <property type="match status" value="1"/>
</dbReference>
<evidence type="ECO:0000256" key="4">
    <source>
        <dbReference type="ARBA" id="ARBA00035176"/>
    </source>
</evidence>
<reference evidence="6 7" key="1">
    <citation type="submission" date="2019-06" db="EMBL/GenBank/DDBJ databases">
        <title>Mycoplasma falconis type strain whole genome sequence.</title>
        <authorList>
            <person name="Spergser J."/>
        </authorList>
    </citation>
    <scope>NUCLEOTIDE SEQUENCE [LARGE SCALE GENOMIC DNA]</scope>
    <source>
        <strain evidence="6 7">ATCC 51372</strain>
    </source>
</reference>
<dbReference type="AlphaFoldDB" id="A0A501X851"/>
<dbReference type="InterPro" id="IPR001705">
    <property type="entry name" value="Ribosomal_bL33"/>
</dbReference>
<protein>
    <recommendedName>
        <fullName evidence="4 5">Large ribosomal subunit protein bL33</fullName>
    </recommendedName>
</protein>
<dbReference type="GO" id="GO:0003735">
    <property type="term" value="F:structural constituent of ribosome"/>
    <property type="evidence" value="ECO:0007669"/>
    <property type="project" value="InterPro"/>
</dbReference>
<dbReference type="NCBIfam" id="NF001764">
    <property type="entry name" value="PRK00504.1"/>
    <property type="match status" value="1"/>
</dbReference>
<gene>
    <name evidence="5 6" type="primary">rpmG</name>
    <name evidence="6" type="ORF">FJO69_02890</name>
</gene>
<comment type="caution">
    <text evidence="6">The sequence shown here is derived from an EMBL/GenBank/DDBJ whole genome shotgun (WGS) entry which is preliminary data.</text>
</comment>
<dbReference type="RefSeq" id="WP_140781564.1">
    <property type="nucleotide sequence ID" value="NZ_VFSS01000015.1"/>
</dbReference>
<dbReference type="Pfam" id="PF00471">
    <property type="entry name" value="Ribosomal_L33"/>
    <property type="match status" value="1"/>
</dbReference>
<dbReference type="GO" id="GO:0006412">
    <property type="term" value="P:translation"/>
    <property type="evidence" value="ECO:0007669"/>
    <property type="project" value="UniProtKB-UniRule"/>
</dbReference>
<dbReference type="InterPro" id="IPR011332">
    <property type="entry name" value="Ribosomal_zn-bd"/>
</dbReference>
<keyword evidence="2 5" id="KW-0689">Ribosomal protein</keyword>
<dbReference type="OrthoDB" id="197660at2"/>
<evidence type="ECO:0000256" key="3">
    <source>
        <dbReference type="ARBA" id="ARBA00023274"/>
    </source>
</evidence>
<organism evidence="6 7">
    <name type="scientific">[Mycoplasma] falconis</name>
    <dbReference type="NCBI Taxonomy" id="92403"/>
    <lineage>
        <taxon>Bacteria</taxon>
        <taxon>Bacillati</taxon>
        <taxon>Mycoplasmatota</taxon>
        <taxon>Mycoplasmoidales</taxon>
        <taxon>Metamycoplasmataceae</taxon>
        <taxon>Metamycoplasma</taxon>
    </lineage>
</organism>
<keyword evidence="3 5" id="KW-0687">Ribonucleoprotein</keyword>
<accession>A0A501X851</accession>
<keyword evidence="7" id="KW-1185">Reference proteome</keyword>
<evidence type="ECO:0000256" key="1">
    <source>
        <dbReference type="ARBA" id="ARBA00007596"/>
    </source>
</evidence>
<sequence length="48" mass="5694">MKKTKKITMACQECLTKNYTLNKSSEARLELNKFCKKCNKQTLHKEEK</sequence>
<comment type="similarity">
    <text evidence="1 5">Belongs to the bacterial ribosomal protein bL33 family.</text>
</comment>
<evidence type="ECO:0000313" key="7">
    <source>
        <dbReference type="Proteomes" id="UP000319776"/>
    </source>
</evidence>
<proteinExistence type="inferred from homology"/>
<evidence type="ECO:0000256" key="2">
    <source>
        <dbReference type="ARBA" id="ARBA00022980"/>
    </source>
</evidence>
<dbReference type="SUPFAM" id="SSF57829">
    <property type="entry name" value="Zn-binding ribosomal proteins"/>
    <property type="match status" value="1"/>
</dbReference>
<name>A0A501X851_9BACT</name>
<evidence type="ECO:0000313" key="6">
    <source>
        <dbReference type="EMBL" id="TPE56563.1"/>
    </source>
</evidence>
<dbReference type="HAMAP" id="MF_00294">
    <property type="entry name" value="Ribosomal_bL33"/>
    <property type="match status" value="1"/>
</dbReference>